<gene>
    <name evidence="1" type="ORF">O3I_002805</name>
</gene>
<dbReference type="HOGENOM" id="CLU_159290_0_0_11"/>
<evidence type="ECO:0000313" key="2">
    <source>
        <dbReference type="Proteomes" id="UP000006304"/>
    </source>
</evidence>
<dbReference type="RefSeq" id="WP_014981385.1">
    <property type="nucleotide sequence ID" value="NC_018681.1"/>
</dbReference>
<keyword evidence="2" id="KW-1185">Reference proteome</keyword>
<dbReference type="AlphaFoldDB" id="K0ENG1"/>
<name>K0ENG1_NOCB7</name>
<evidence type="ECO:0000313" key="1">
    <source>
        <dbReference type="EMBL" id="AFT98523.1"/>
    </source>
</evidence>
<organism evidence="1 2">
    <name type="scientific">Nocardia brasiliensis (strain ATCC 700358 / HUJEG-1)</name>
    <dbReference type="NCBI Taxonomy" id="1133849"/>
    <lineage>
        <taxon>Bacteria</taxon>
        <taxon>Bacillati</taxon>
        <taxon>Actinomycetota</taxon>
        <taxon>Actinomycetes</taxon>
        <taxon>Mycobacteriales</taxon>
        <taxon>Nocardiaceae</taxon>
        <taxon>Nocardia</taxon>
    </lineage>
</organism>
<sequence length="128" mass="13512">MELLLQIEGLPVAAVVRGATATIRFGEPDTFELQIEGELTFRTSTGSVLQAPSNDYAVVAAELESLIGSVVTRADASESDGLILEFSSGAAIHVPIDKDYEAWGIVGRDGSRVICTPGGEFAIWSANK</sequence>
<reference evidence="1 2" key="1">
    <citation type="journal article" date="2012" name="J. Bacteriol.">
        <title>Complete genome sequence of Nocardia brasiliensis HUJEG-1.</title>
        <authorList>
            <person name="Vera-Cabrera L."/>
            <person name="Ortiz-Lopez R."/>
            <person name="Elizondo-Gonzalez R."/>
            <person name="Perez-Maya A.A."/>
            <person name="Ocampo-Candiani J."/>
        </authorList>
    </citation>
    <scope>NUCLEOTIDE SEQUENCE [LARGE SCALE GENOMIC DNA]</scope>
    <source>
        <strain evidence="2">ATCC 700358</strain>
    </source>
</reference>
<dbReference type="Proteomes" id="UP000006304">
    <property type="component" value="Chromosome"/>
</dbReference>
<dbReference type="EMBL" id="CP003876">
    <property type="protein sequence ID" value="AFT98523.1"/>
    <property type="molecule type" value="Genomic_DNA"/>
</dbReference>
<dbReference type="InterPro" id="IPR046179">
    <property type="entry name" value="DUF6188"/>
</dbReference>
<proteinExistence type="predicted"/>
<dbReference type="Pfam" id="PF19686">
    <property type="entry name" value="DUF6188"/>
    <property type="match status" value="1"/>
</dbReference>
<protein>
    <submittedName>
        <fullName evidence="1">Uncharacterized protein</fullName>
    </submittedName>
</protein>
<accession>K0ENG1</accession>
<dbReference type="KEGG" id="nbr:O3I_002805"/>
<dbReference type="STRING" id="1133849.O3I_002805"/>
<dbReference type="eggNOG" id="ENOG502ZJW7">
    <property type="taxonomic scope" value="Bacteria"/>
</dbReference>